<evidence type="ECO:0000313" key="1">
    <source>
        <dbReference type="EMBL" id="WOG93651.1"/>
    </source>
</evidence>
<dbReference type="Proteomes" id="UP000077755">
    <property type="component" value="Chromosome 3"/>
</dbReference>
<evidence type="ECO:0000313" key="2">
    <source>
        <dbReference type="Proteomes" id="UP000077755"/>
    </source>
</evidence>
<reference evidence="1" key="1">
    <citation type="journal article" date="2016" name="Nat. Genet.">
        <title>A high-quality carrot genome assembly provides new insights into carotenoid accumulation and asterid genome evolution.</title>
        <authorList>
            <person name="Iorizzo M."/>
            <person name="Ellison S."/>
            <person name="Senalik D."/>
            <person name="Zeng P."/>
            <person name="Satapoomin P."/>
            <person name="Huang J."/>
            <person name="Bowman M."/>
            <person name="Iovene M."/>
            <person name="Sanseverino W."/>
            <person name="Cavagnaro P."/>
            <person name="Yildiz M."/>
            <person name="Macko-Podgorni A."/>
            <person name="Moranska E."/>
            <person name="Grzebelus E."/>
            <person name="Grzebelus D."/>
            <person name="Ashrafi H."/>
            <person name="Zheng Z."/>
            <person name="Cheng S."/>
            <person name="Spooner D."/>
            <person name="Van Deynze A."/>
            <person name="Simon P."/>
        </authorList>
    </citation>
    <scope>NUCLEOTIDE SEQUENCE</scope>
    <source>
        <tissue evidence="1">Leaf</tissue>
    </source>
</reference>
<dbReference type="EMBL" id="CP093345">
    <property type="protein sequence ID" value="WOG93651.1"/>
    <property type="molecule type" value="Genomic_DNA"/>
</dbReference>
<proteinExistence type="predicted"/>
<name>A0A166BP19_DAUCS</name>
<dbReference type="Gramene" id="KZN02684">
    <property type="protein sequence ID" value="KZN02684"/>
    <property type="gene ID" value="DCAR_011439"/>
</dbReference>
<protein>
    <submittedName>
        <fullName evidence="1">Uncharacterized protein</fullName>
    </submittedName>
</protein>
<keyword evidence="2" id="KW-1185">Reference proteome</keyword>
<accession>A0A166BP19</accession>
<gene>
    <name evidence="1" type="ORF">DCAR_0312937</name>
</gene>
<sequence length="35" mass="3960">MNSLYSSHDFVHVKFVAEDYILSHLSTILFAACAE</sequence>
<dbReference type="AlphaFoldDB" id="A0A166BP19"/>
<reference evidence="1" key="2">
    <citation type="submission" date="2022-03" db="EMBL/GenBank/DDBJ databases">
        <title>Draft title - Genomic analysis of global carrot germplasm unveils the trajectory of domestication and the origin of high carotenoid orange carrot.</title>
        <authorList>
            <person name="Iorizzo M."/>
            <person name="Ellison S."/>
            <person name="Senalik D."/>
            <person name="Macko-Podgorni A."/>
            <person name="Grzebelus D."/>
            <person name="Bostan H."/>
            <person name="Rolling W."/>
            <person name="Curaba J."/>
            <person name="Simon P."/>
        </authorList>
    </citation>
    <scope>NUCLEOTIDE SEQUENCE</scope>
    <source>
        <tissue evidence="1">Leaf</tissue>
    </source>
</reference>
<organism evidence="1 2">
    <name type="scientific">Daucus carota subsp. sativus</name>
    <name type="common">Carrot</name>
    <dbReference type="NCBI Taxonomy" id="79200"/>
    <lineage>
        <taxon>Eukaryota</taxon>
        <taxon>Viridiplantae</taxon>
        <taxon>Streptophyta</taxon>
        <taxon>Embryophyta</taxon>
        <taxon>Tracheophyta</taxon>
        <taxon>Spermatophyta</taxon>
        <taxon>Magnoliopsida</taxon>
        <taxon>eudicotyledons</taxon>
        <taxon>Gunneridae</taxon>
        <taxon>Pentapetalae</taxon>
        <taxon>asterids</taxon>
        <taxon>campanulids</taxon>
        <taxon>Apiales</taxon>
        <taxon>Apiaceae</taxon>
        <taxon>Apioideae</taxon>
        <taxon>Scandiceae</taxon>
        <taxon>Daucinae</taxon>
        <taxon>Daucus</taxon>
        <taxon>Daucus sect. Daucus</taxon>
    </lineage>
</organism>